<organism evidence="7 8">
    <name type="scientific">Nocardiopsis rhodophaea</name>
    <dbReference type="NCBI Taxonomy" id="280238"/>
    <lineage>
        <taxon>Bacteria</taxon>
        <taxon>Bacillati</taxon>
        <taxon>Actinomycetota</taxon>
        <taxon>Actinomycetes</taxon>
        <taxon>Streptosporangiales</taxon>
        <taxon>Nocardiopsidaceae</taxon>
        <taxon>Nocardiopsis</taxon>
    </lineage>
</organism>
<feature type="domain" description="Arginyl tRNA synthetase N-terminal" evidence="6">
    <location>
        <begin position="11"/>
        <end position="93"/>
    </location>
</feature>
<dbReference type="Gene3D" id="1.10.730.10">
    <property type="entry name" value="Isoleucyl-tRNA Synthetase, Domain 1"/>
    <property type="match status" value="1"/>
</dbReference>
<feature type="domain" description="DALR anticodon binding" evidence="5">
    <location>
        <begin position="386"/>
        <end position="494"/>
    </location>
</feature>
<dbReference type="InterPro" id="IPR009080">
    <property type="entry name" value="tRNAsynth_Ia_anticodon-bd"/>
</dbReference>
<dbReference type="Pfam" id="PF05746">
    <property type="entry name" value="DALR_1"/>
    <property type="match status" value="1"/>
</dbReference>
<dbReference type="InterPro" id="IPR005148">
    <property type="entry name" value="Arg-tRNA-synth_N"/>
</dbReference>
<evidence type="ECO:0008006" key="9">
    <source>
        <dbReference type="Google" id="ProtNLM"/>
    </source>
</evidence>
<feature type="compositionally biased region" description="Basic and acidic residues" evidence="4">
    <location>
        <begin position="117"/>
        <end position="134"/>
    </location>
</feature>
<evidence type="ECO:0000313" key="7">
    <source>
        <dbReference type="EMBL" id="GAA2010340.1"/>
    </source>
</evidence>
<protein>
    <recommendedName>
        <fullName evidence="9">Arginine--tRNA ligase</fullName>
    </recommendedName>
</protein>
<dbReference type="Pfam" id="PF03485">
    <property type="entry name" value="Arg_tRNA_synt_N"/>
    <property type="match status" value="1"/>
</dbReference>
<dbReference type="SMART" id="SM00836">
    <property type="entry name" value="DALR_1"/>
    <property type="match status" value="1"/>
</dbReference>
<comment type="caution">
    <text evidence="7">The sequence shown here is derived from an EMBL/GenBank/DDBJ whole genome shotgun (WGS) entry which is preliminary data.</text>
</comment>
<evidence type="ECO:0000256" key="4">
    <source>
        <dbReference type="SAM" id="MobiDB-lite"/>
    </source>
</evidence>
<dbReference type="InterPro" id="IPR008909">
    <property type="entry name" value="DALR_anticod-bd"/>
</dbReference>
<reference evidence="8" key="1">
    <citation type="journal article" date="2019" name="Int. J. Syst. Evol. Microbiol.">
        <title>The Global Catalogue of Microorganisms (GCM) 10K type strain sequencing project: providing services to taxonomists for standard genome sequencing and annotation.</title>
        <authorList>
            <consortium name="The Broad Institute Genomics Platform"/>
            <consortium name="The Broad Institute Genome Sequencing Center for Infectious Disease"/>
            <person name="Wu L."/>
            <person name="Ma J."/>
        </authorList>
    </citation>
    <scope>NUCLEOTIDE SEQUENCE [LARGE SCALE GENOMIC DNA]</scope>
    <source>
        <strain evidence="8">JCM 15313</strain>
    </source>
</reference>
<accession>A0ABP5EZB3</accession>
<dbReference type="InterPro" id="IPR036695">
    <property type="entry name" value="Arg-tRNA-synth_N_sf"/>
</dbReference>
<keyword evidence="2" id="KW-0547">Nucleotide-binding</keyword>
<dbReference type="Gene3D" id="3.30.1360.70">
    <property type="entry name" value="Arginyl tRNA synthetase N-terminal domain"/>
    <property type="match status" value="1"/>
</dbReference>
<gene>
    <name evidence="7" type="ORF">GCM10009799_43090</name>
</gene>
<dbReference type="SUPFAM" id="SSF55190">
    <property type="entry name" value="Arginyl-tRNA synthetase (ArgRS), N-terminal 'additional' domain"/>
    <property type="match status" value="1"/>
</dbReference>
<evidence type="ECO:0000256" key="1">
    <source>
        <dbReference type="ARBA" id="ARBA00022598"/>
    </source>
</evidence>
<name>A0ABP5EZB3_9ACTN</name>
<evidence type="ECO:0000259" key="6">
    <source>
        <dbReference type="SMART" id="SM01016"/>
    </source>
</evidence>
<keyword evidence="8" id="KW-1185">Reference proteome</keyword>
<evidence type="ECO:0000256" key="2">
    <source>
        <dbReference type="ARBA" id="ARBA00022741"/>
    </source>
</evidence>
<evidence type="ECO:0000256" key="3">
    <source>
        <dbReference type="ARBA" id="ARBA00022840"/>
    </source>
</evidence>
<keyword evidence="3" id="KW-0067">ATP-binding</keyword>
<dbReference type="Proteomes" id="UP001501585">
    <property type="component" value="Unassembled WGS sequence"/>
</dbReference>
<evidence type="ECO:0000313" key="8">
    <source>
        <dbReference type="Proteomes" id="UP001501585"/>
    </source>
</evidence>
<keyword evidence="1" id="KW-0436">Ligase</keyword>
<feature type="region of interest" description="Disordered" evidence="4">
    <location>
        <begin position="264"/>
        <end position="290"/>
    </location>
</feature>
<proteinExistence type="predicted"/>
<feature type="region of interest" description="Disordered" evidence="4">
    <location>
        <begin position="331"/>
        <end position="382"/>
    </location>
</feature>
<dbReference type="SMART" id="SM01016">
    <property type="entry name" value="Arg_tRNA_synt_N"/>
    <property type="match status" value="1"/>
</dbReference>
<dbReference type="EMBL" id="BAAAPC010000021">
    <property type="protein sequence ID" value="GAA2010340.1"/>
    <property type="molecule type" value="Genomic_DNA"/>
</dbReference>
<feature type="region of interest" description="Disordered" evidence="4">
    <location>
        <begin position="114"/>
        <end position="150"/>
    </location>
</feature>
<feature type="compositionally biased region" description="Low complexity" evidence="4">
    <location>
        <begin position="369"/>
        <end position="382"/>
    </location>
</feature>
<evidence type="ECO:0000259" key="5">
    <source>
        <dbReference type="SMART" id="SM00836"/>
    </source>
</evidence>
<sequence>MVRGATPWWVNELLRAAAAEVSGVDTARIPDAQPRRPPAGAPRDYASALPMRLAGLSGLPVERLAADIAAELRTRPEVVDAAVEGPGFINVTLTPADRVSLVYAVGDGAAYLTGGESMERPEDTEKTGDADRGRAGRVGDAAAGGASGRGHRPVWALSELHEAPTVEEARELARGDARRRIVHARQVAHARDLDEARVDVPAVPARDASPAALSASSAGVACIPEVSWRDPYLDAQRPYGPVARLLAVIGEASARVAFCRSIPDRPRRGEETGPGLPAVPTSENPGNWARHTDANPAFLVRYAHAHAVTSLAWAYASGWDVPALPARALPARSDPAGAPAATRPSRGSGMRGEPVATAAPAPSGEHRAASSGHAASGHSDPSATITLTPAAVAALEEPAAAALIGILFDGPGVLATAGRRREPHTLVRYLEGLAIAYHEWRESRGAVIGDAIGPERAGGTSGEGIAARLELCAAAAGVLRTGLSLLGVSAPTRL</sequence>
<dbReference type="SUPFAM" id="SSF47323">
    <property type="entry name" value="Anticodon-binding domain of a subclass of class I aminoacyl-tRNA synthetases"/>
    <property type="match status" value="1"/>
</dbReference>